<dbReference type="EMBL" id="JBHRSK010000004">
    <property type="protein sequence ID" value="MFC2968064.1"/>
    <property type="molecule type" value="Genomic_DNA"/>
</dbReference>
<protein>
    <submittedName>
        <fullName evidence="1">Uncharacterized protein</fullName>
    </submittedName>
</protein>
<dbReference type="Proteomes" id="UP001595443">
    <property type="component" value="Unassembled WGS sequence"/>
</dbReference>
<evidence type="ECO:0000313" key="2">
    <source>
        <dbReference type="Proteomes" id="UP001595443"/>
    </source>
</evidence>
<comment type="caution">
    <text evidence="1">The sequence shown here is derived from an EMBL/GenBank/DDBJ whole genome shotgun (WGS) entry which is preliminary data.</text>
</comment>
<dbReference type="RefSeq" id="WP_377832723.1">
    <property type="nucleotide sequence ID" value="NZ_JBHRSK010000004.1"/>
</dbReference>
<accession>A0ABV7AFD1</accession>
<evidence type="ECO:0000313" key="1">
    <source>
        <dbReference type="EMBL" id="MFC2968064.1"/>
    </source>
</evidence>
<keyword evidence="2" id="KW-1185">Reference proteome</keyword>
<name>A0ABV7AFD1_9RHOB</name>
<organism evidence="1 2">
    <name type="scientific">Acidimangrovimonas pyrenivorans</name>
    <dbReference type="NCBI Taxonomy" id="2030798"/>
    <lineage>
        <taxon>Bacteria</taxon>
        <taxon>Pseudomonadati</taxon>
        <taxon>Pseudomonadota</taxon>
        <taxon>Alphaproteobacteria</taxon>
        <taxon>Rhodobacterales</taxon>
        <taxon>Paracoccaceae</taxon>
        <taxon>Acidimangrovimonas</taxon>
    </lineage>
</organism>
<proteinExistence type="predicted"/>
<gene>
    <name evidence="1" type="ORF">ACFOES_08165</name>
</gene>
<sequence>MQITHDKSLIESNALAAIEAARDLEAAIAESTLDLGHDATRIRGMLDAFRGGHLYRDNEEASLDALRARLLGILSQRVPGYRAIMLGRCTDDYWFADAELEGIRKIWESLRLFRRFRRRVLDELAAEQQVAALRRRPVAIAAE</sequence>
<reference evidence="2" key="1">
    <citation type="journal article" date="2019" name="Int. J. Syst. Evol. Microbiol.">
        <title>The Global Catalogue of Microorganisms (GCM) 10K type strain sequencing project: providing services to taxonomists for standard genome sequencing and annotation.</title>
        <authorList>
            <consortium name="The Broad Institute Genomics Platform"/>
            <consortium name="The Broad Institute Genome Sequencing Center for Infectious Disease"/>
            <person name="Wu L."/>
            <person name="Ma J."/>
        </authorList>
    </citation>
    <scope>NUCLEOTIDE SEQUENCE [LARGE SCALE GENOMIC DNA]</scope>
    <source>
        <strain evidence="2">KCTC 62192</strain>
    </source>
</reference>